<reference evidence="1 2" key="1">
    <citation type="submission" date="2009-01" db="EMBL/GenBank/DDBJ databases">
        <title>Complete sequence of chromosome of Methylobacterium nodulans ORS 2060.</title>
        <authorList>
            <consortium name="US DOE Joint Genome Institute"/>
            <person name="Lucas S."/>
            <person name="Copeland A."/>
            <person name="Lapidus A."/>
            <person name="Glavina del Rio T."/>
            <person name="Dalin E."/>
            <person name="Tice H."/>
            <person name="Bruce D."/>
            <person name="Goodwin L."/>
            <person name="Pitluck S."/>
            <person name="Sims D."/>
            <person name="Brettin T."/>
            <person name="Detter J.C."/>
            <person name="Han C."/>
            <person name="Larimer F."/>
            <person name="Land M."/>
            <person name="Hauser L."/>
            <person name="Kyrpides N."/>
            <person name="Ivanova N."/>
            <person name="Marx C.J."/>
            <person name="Richardson P."/>
        </authorList>
    </citation>
    <scope>NUCLEOTIDE SEQUENCE [LARGE SCALE GENOMIC DNA]</scope>
    <source>
        <strain evidence="2">LMG 21967 / CNCM I-2342 / ORS 2060</strain>
    </source>
</reference>
<dbReference type="STRING" id="460265.Mnod_5412"/>
<gene>
    <name evidence="1" type="ordered locus">Mnod_5412</name>
</gene>
<dbReference type="Pfam" id="PF09344">
    <property type="entry name" value="Cas_CT1975"/>
    <property type="match status" value="1"/>
</dbReference>
<name>B8IMR3_METNO</name>
<dbReference type="InterPro" id="IPR010148">
    <property type="entry name" value="CRISPR-assoc_prot_CT1975"/>
</dbReference>
<dbReference type="eggNOG" id="COG1857">
    <property type="taxonomic scope" value="Bacteria"/>
</dbReference>
<dbReference type="RefSeq" id="WP_015931865.1">
    <property type="nucleotide sequence ID" value="NC_011894.1"/>
</dbReference>
<organism evidence="1 2">
    <name type="scientific">Methylobacterium nodulans (strain LMG 21967 / CNCM I-2342 / ORS 2060)</name>
    <dbReference type="NCBI Taxonomy" id="460265"/>
    <lineage>
        <taxon>Bacteria</taxon>
        <taxon>Pseudomonadati</taxon>
        <taxon>Pseudomonadota</taxon>
        <taxon>Alphaproteobacteria</taxon>
        <taxon>Hyphomicrobiales</taxon>
        <taxon>Methylobacteriaceae</taxon>
        <taxon>Methylobacterium</taxon>
    </lineage>
</organism>
<dbReference type="OrthoDB" id="5291250at2"/>
<dbReference type="NCBIfam" id="TIGR01869">
    <property type="entry name" value="casC_Cse4"/>
    <property type="match status" value="1"/>
</dbReference>
<keyword evidence="2" id="KW-1185">Reference proteome</keyword>
<dbReference type="EMBL" id="CP001349">
    <property type="protein sequence ID" value="ACL60256.1"/>
    <property type="molecule type" value="Genomic_DNA"/>
</dbReference>
<dbReference type="Proteomes" id="UP000008207">
    <property type="component" value="Chromosome"/>
</dbReference>
<sequence>MTTFFQLHVLTAYPPANLNRDDTGRPKTARVGNVDRLRVSSQALKRAWRSSDAFAEALAGHLGQRTQRLGETIEGHLIDRGADPATARTAARAVAERFGKLKSEGDKKPTHIEQLAFISADERKAAFALAERLAAGETVDVDKAPLLRRADGAVDVAMFGRMLADSPEFNREAAVQVAHAFTTHRAPVEDDYYTAVDDLKGPQEDAGAGFVGEAGFGSGLFYLYVCIDRDLLVRNLAGDEDLARAGLSAVVRAVTTVAPRGKQASFASRARASFGLLERGSEMPRTLAAAFLKPVGGEDVLETSIARLLSLRESFARAYGDEAETAIMNVPAGEGSLADLIALAVR</sequence>
<dbReference type="AlphaFoldDB" id="B8IMR3"/>
<protein>
    <submittedName>
        <fullName evidence="1">CRISPR-associated protein, Cse4 family</fullName>
    </submittedName>
</protein>
<accession>B8IMR3</accession>
<dbReference type="KEGG" id="mno:Mnod_5412"/>
<proteinExistence type="predicted"/>
<dbReference type="HOGENOM" id="CLU_044824_1_0_5"/>
<evidence type="ECO:0000313" key="1">
    <source>
        <dbReference type="EMBL" id="ACL60256.1"/>
    </source>
</evidence>
<evidence type="ECO:0000313" key="2">
    <source>
        <dbReference type="Proteomes" id="UP000008207"/>
    </source>
</evidence>